<dbReference type="InterPro" id="IPR018228">
    <property type="entry name" value="DNase_TatD-rel_CS"/>
</dbReference>
<organism evidence="5 6">
    <name type="scientific">Gallibacterium anatis</name>
    <dbReference type="NCBI Taxonomy" id="750"/>
    <lineage>
        <taxon>Bacteria</taxon>
        <taxon>Pseudomonadati</taxon>
        <taxon>Pseudomonadota</taxon>
        <taxon>Gammaproteobacteria</taxon>
        <taxon>Pasteurellales</taxon>
        <taxon>Pasteurellaceae</taxon>
        <taxon>Gallibacterium</taxon>
    </lineage>
</organism>
<feature type="binding site" evidence="4">
    <location>
        <position position="97"/>
    </location>
    <ligand>
        <name>a divalent metal cation</name>
        <dbReference type="ChEBI" id="CHEBI:60240"/>
        <label>1</label>
    </ligand>
</feature>
<dbReference type="SUPFAM" id="SSF51556">
    <property type="entry name" value="Metallo-dependent hydrolases"/>
    <property type="match status" value="1"/>
</dbReference>
<dbReference type="PANTHER" id="PTHR46124:SF3">
    <property type="entry name" value="HYDROLASE"/>
    <property type="match status" value="1"/>
</dbReference>
<dbReference type="FunFam" id="3.20.20.140:FF:000005">
    <property type="entry name" value="TatD family hydrolase"/>
    <property type="match status" value="1"/>
</dbReference>
<dbReference type="Pfam" id="PF01026">
    <property type="entry name" value="TatD_DNase"/>
    <property type="match status" value="1"/>
</dbReference>
<comment type="caution">
    <text evidence="5">The sequence shown here is derived from an EMBL/GenBank/DDBJ whole genome shotgun (WGS) entry which is preliminary data.</text>
</comment>
<protein>
    <submittedName>
        <fullName evidence="5">Deoxyribonuclease</fullName>
    </submittedName>
</protein>
<evidence type="ECO:0000313" key="5">
    <source>
        <dbReference type="EMBL" id="KGQ33038.1"/>
    </source>
</evidence>
<dbReference type="Gene3D" id="3.20.20.140">
    <property type="entry name" value="Metal-dependent hydrolases"/>
    <property type="match status" value="1"/>
</dbReference>
<evidence type="ECO:0000256" key="2">
    <source>
        <dbReference type="ARBA" id="ARBA00022723"/>
    </source>
</evidence>
<dbReference type="CDD" id="cd01310">
    <property type="entry name" value="TatD_DNAse"/>
    <property type="match status" value="1"/>
</dbReference>
<feature type="binding site" evidence="4">
    <location>
        <position position="7"/>
    </location>
    <ligand>
        <name>a divalent metal cation</name>
        <dbReference type="ChEBI" id="CHEBI:60240"/>
        <label>1</label>
    </ligand>
</feature>
<evidence type="ECO:0000256" key="4">
    <source>
        <dbReference type="PIRSR" id="PIRSR005902-1"/>
    </source>
</evidence>
<feature type="binding site" evidence="4">
    <location>
        <position position="211"/>
    </location>
    <ligand>
        <name>a divalent metal cation</name>
        <dbReference type="ChEBI" id="CHEBI:60240"/>
        <label>1</label>
    </ligand>
</feature>
<dbReference type="GO" id="GO:0005829">
    <property type="term" value="C:cytosol"/>
    <property type="evidence" value="ECO:0007669"/>
    <property type="project" value="TreeGrafter"/>
</dbReference>
<feature type="binding site" evidence="4">
    <location>
        <position position="137"/>
    </location>
    <ligand>
        <name>a divalent metal cation</name>
        <dbReference type="ChEBI" id="CHEBI:60240"/>
        <label>2</label>
    </ligand>
</feature>
<dbReference type="PROSITE" id="PS01137">
    <property type="entry name" value="TATD_1"/>
    <property type="match status" value="1"/>
</dbReference>
<dbReference type="Proteomes" id="UP000030526">
    <property type="component" value="Unassembled WGS sequence"/>
</dbReference>
<evidence type="ECO:0000313" key="6">
    <source>
        <dbReference type="Proteomes" id="UP000030526"/>
    </source>
</evidence>
<feature type="binding site" evidence="4">
    <location>
        <position position="9"/>
    </location>
    <ligand>
        <name>a divalent metal cation</name>
        <dbReference type="ChEBI" id="CHEBI:60240"/>
        <label>1</label>
    </ligand>
</feature>
<proteinExistence type="inferred from homology"/>
<dbReference type="PANTHER" id="PTHR46124">
    <property type="entry name" value="D-AMINOACYL-TRNA DEACYLASE"/>
    <property type="match status" value="1"/>
</dbReference>
<dbReference type="PROSITE" id="PS01091">
    <property type="entry name" value="TATD_3"/>
    <property type="match status" value="1"/>
</dbReference>
<keyword evidence="2 4" id="KW-0479">Metal-binding</keyword>
<evidence type="ECO:0000256" key="1">
    <source>
        <dbReference type="ARBA" id="ARBA00009275"/>
    </source>
</evidence>
<keyword evidence="3" id="KW-0378">Hydrolase</keyword>
<dbReference type="InterPro" id="IPR032466">
    <property type="entry name" value="Metal_Hydrolase"/>
</dbReference>
<dbReference type="PROSITE" id="PS01090">
    <property type="entry name" value="TATD_2"/>
    <property type="match status" value="1"/>
</dbReference>
<comment type="similarity">
    <text evidence="1">Belongs to the metallo-dependent hydrolases superfamily. TatD-type hydrolase family.</text>
</comment>
<evidence type="ECO:0000256" key="3">
    <source>
        <dbReference type="ARBA" id="ARBA00022801"/>
    </source>
</evidence>
<dbReference type="InterPro" id="IPR001130">
    <property type="entry name" value="TatD-like"/>
</dbReference>
<dbReference type="RefSeq" id="WP_039083605.1">
    <property type="nucleotide sequence ID" value="NZ_JPJK01000007.1"/>
</dbReference>
<accession>A0A0A2XLF3</accession>
<name>A0A0A2XLF3_9PAST</name>
<dbReference type="AlphaFoldDB" id="A0A0A2XLF3"/>
<dbReference type="EMBL" id="JPXS01000016">
    <property type="protein sequence ID" value="KGQ33038.1"/>
    <property type="molecule type" value="Genomic_DNA"/>
</dbReference>
<sequence>MPFFDTHTHLDYLAQDLNQSLSQLVAEANAQQVEKMLVVGINRQSIDFLPTWLSGQPNLYYGVGLHPLFIATHQRQDLDYLEQHLAQQNNQCIAVAEIGLDRYPADIITEQMWQKQCEFFDAQLSLASRYHLPVNLHSRRAHDQLYTFLKRHQLPKAGIVHGFSGSYEQAKRFVDLGYKIGVGGTITYPRANKTRQAIARLPLSALVLETDSPDMPIMGWQGQPNHPARLPLIFAELCQLRSENQENIAEQLWQSSVQLLLSEKQS</sequence>
<gene>
    <name evidence="5" type="ORF">JP32_03225</name>
</gene>
<reference evidence="5 6" key="1">
    <citation type="submission" date="2014-08" db="EMBL/GenBank/DDBJ databases">
        <title>Chaperone-usher fimbriae in a diverse selection of Gallibacterium genomes.</title>
        <authorList>
            <person name="Kudirkiene E."/>
            <person name="Bager R.J."/>
            <person name="Johnson T.J."/>
            <person name="Bojesen A.M."/>
        </authorList>
    </citation>
    <scope>NUCLEOTIDE SEQUENCE [LARGE SCALE GENOMIC DNA]</scope>
    <source>
        <strain evidence="5 6">20558/3kl.</strain>
    </source>
</reference>
<dbReference type="GO" id="GO:0046872">
    <property type="term" value="F:metal ion binding"/>
    <property type="evidence" value="ECO:0007669"/>
    <property type="project" value="UniProtKB-KW"/>
</dbReference>
<feature type="binding site" evidence="4">
    <location>
        <position position="161"/>
    </location>
    <ligand>
        <name>a divalent metal cation</name>
        <dbReference type="ChEBI" id="CHEBI:60240"/>
        <label>2</label>
    </ligand>
</feature>
<dbReference type="GO" id="GO:0016788">
    <property type="term" value="F:hydrolase activity, acting on ester bonds"/>
    <property type="evidence" value="ECO:0007669"/>
    <property type="project" value="InterPro"/>
</dbReference>
<dbReference type="PIRSF" id="PIRSF005902">
    <property type="entry name" value="DNase_TatD"/>
    <property type="match status" value="1"/>
</dbReference>